<dbReference type="RefSeq" id="XP_070918297.1">
    <property type="nucleotide sequence ID" value="XM_071062196.1"/>
</dbReference>
<name>A0ABQ0GFM9_9PEZI</name>
<sequence length="257" mass="27969">MPGNTGTPATTLTDSDNSNKEKSLHQPQPLGQSPHSKRRPTNNLSQEHHPGRQSNQQGPLPSEQGKDLERQLSQKQESLAVSTEDLSTPQVKVNVAIHNPQDDGKSIADLAAEVTSLRETNRSLEAQLEAAARRAIAAEATAETNKQTADKLEIGLSGAHAEIASLKAEHDKALQTIRGSSLQRLLVPDETMEARLIVISQEVVAMQSQLLAKGALIRRQKGLIEELRQQKDRLTEQLAAANGNVAELTRIVEAFWS</sequence>
<proteinExistence type="predicted"/>
<gene>
    <name evidence="3" type="ORF">MFIFM68171_06776</name>
</gene>
<organism evidence="3 4">
    <name type="scientific">Madurella fahalii</name>
    <dbReference type="NCBI Taxonomy" id="1157608"/>
    <lineage>
        <taxon>Eukaryota</taxon>
        <taxon>Fungi</taxon>
        <taxon>Dikarya</taxon>
        <taxon>Ascomycota</taxon>
        <taxon>Pezizomycotina</taxon>
        <taxon>Sordariomycetes</taxon>
        <taxon>Sordariomycetidae</taxon>
        <taxon>Sordariales</taxon>
        <taxon>Sordariales incertae sedis</taxon>
        <taxon>Madurella</taxon>
    </lineage>
</organism>
<reference evidence="3 4" key="1">
    <citation type="submission" date="2024-09" db="EMBL/GenBank/DDBJ databases">
        <title>Itraconazole resistance in Madurella fahalii resulting from another homologue of gene encoding cytochrome P450 14-alpha sterol demethylase (CYP51).</title>
        <authorList>
            <person name="Yoshioka I."/>
            <person name="Fahal A.H."/>
            <person name="Kaneko S."/>
            <person name="Yaguchi T."/>
        </authorList>
    </citation>
    <scope>NUCLEOTIDE SEQUENCE [LARGE SCALE GENOMIC DNA]</scope>
    <source>
        <strain evidence="3 4">IFM 68171</strain>
    </source>
</reference>
<evidence type="ECO:0000256" key="1">
    <source>
        <dbReference type="SAM" id="Coils"/>
    </source>
</evidence>
<feature type="coiled-coil region" evidence="1">
    <location>
        <begin position="217"/>
        <end position="251"/>
    </location>
</feature>
<evidence type="ECO:0000313" key="3">
    <source>
        <dbReference type="EMBL" id="GAB1316566.1"/>
    </source>
</evidence>
<feature type="region of interest" description="Disordered" evidence="2">
    <location>
        <begin position="1"/>
        <end position="85"/>
    </location>
</feature>
<dbReference type="GeneID" id="98177519"/>
<feature type="coiled-coil region" evidence="1">
    <location>
        <begin position="107"/>
        <end position="141"/>
    </location>
</feature>
<evidence type="ECO:0000256" key="2">
    <source>
        <dbReference type="SAM" id="MobiDB-lite"/>
    </source>
</evidence>
<feature type="compositionally biased region" description="Polar residues" evidence="2">
    <location>
        <begin position="25"/>
        <end position="34"/>
    </location>
</feature>
<dbReference type="Proteomes" id="UP001628179">
    <property type="component" value="Unassembled WGS sequence"/>
</dbReference>
<feature type="compositionally biased region" description="Polar residues" evidence="2">
    <location>
        <begin position="1"/>
        <end position="16"/>
    </location>
</feature>
<protein>
    <submittedName>
        <fullName evidence="3">Uncharacterized protein</fullName>
    </submittedName>
</protein>
<accession>A0ABQ0GFM9</accession>
<dbReference type="EMBL" id="BAAFSV010000003">
    <property type="protein sequence ID" value="GAB1316566.1"/>
    <property type="molecule type" value="Genomic_DNA"/>
</dbReference>
<evidence type="ECO:0000313" key="4">
    <source>
        <dbReference type="Proteomes" id="UP001628179"/>
    </source>
</evidence>
<comment type="caution">
    <text evidence="3">The sequence shown here is derived from an EMBL/GenBank/DDBJ whole genome shotgun (WGS) entry which is preliminary data.</text>
</comment>
<keyword evidence="4" id="KW-1185">Reference proteome</keyword>
<keyword evidence="1" id="KW-0175">Coiled coil</keyword>
<feature type="compositionally biased region" description="Polar residues" evidence="2">
    <location>
        <begin position="73"/>
        <end position="85"/>
    </location>
</feature>